<comment type="caution">
    <text evidence="1">The sequence shown here is derived from an EMBL/GenBank/DDBJ whole genome shotgun (WGS) entry which is preliminary data.</text>
</comment>
<dbReference type="AlphaFoldDB" id="A0AAV3R2K1"/>
<gene>
    <name evidence="1" type="ORF">LIER_23803</name>
</gene>
<dbReference type="EMBL" id="BAABME010006778">
    <property type="protein sequence ID" value="GAA0169280.1"/>
    <property type="molecule type" value="Genomic_DNA"/>
</dbReference>
<reference evidence="1 2" key="1">
    <citation type="submission" date="2024-01" db="EMBL/GenBank/DDBJ databases">
        <title>The complete chloroplast genome sequence of Lithospermum erythrorhizon: insights into the phylogenetic relationship among Boraginaceae species and the maternal lineages of purple gromwells.</title>
        <authorList>
            <person name="Okada T."/>
            <person name="Watanabe K."/>
        </authorList>
    </citation>
    <scope>NUCLEOTIDE SEQUENCE [LARGE SCALE GENOMIC DNA]</scope>
</reference>
<proteinExistence type="predicted"/>
<keyword evidence="2" id="KW-1185">Reference proteome</keyword>
<evidence type="ECO:0008006" key="3">
    <source>
        <dbReference type="Google" id="ProtNLM"/>
    </source>
</evidence>
<sequence>MLLQKMLNQCFEALGWHVIWVKNGNAGCDEICGAINDAKSVTDKPLRSRSDVTSISVNIRKGDQKYSHYSVLVALHSPGFIPYKRPLFLLTMRISVLSAAGVIYA</sequence>
<organism evidence="1 2">
    <name type="scientific">Lithospermum erythrorhizon</name>
    <name type="common">Purple gromwell</name>
    <name type="synonym">Lithospermum officinale var. erythrorhizon</name>
    <dbReference type="NCBI Taxonomy" id="34254"/>
    <lineage>
        <taxon>Eukaryota</taxon>
        <taxon>Viridiplantae</taxon>
        <taxon>Streptophyta</taxon>
        <taxon>Embryophyta</taxon>
        <taxon>Tracheophyta</taxon>
        <taxon>Spermatophyta</taxon>
        <taxon>Magnoliopsida</taxon>
        <taxon>eudicotyledons</taxon>
        <taxon>Gunneridae</taxon>
        <taxon>Pentapetalae</taxon>
        <taxon>asterids</taxon>
        <taxon>lamiids</taxon>
        <taxon>Boraginales</taxon>
        <taxon>Boraginaceae</taxon>
        <taxon>Boraginoideae</taxon>
        <taxon>Lithospermeae</taxon>
        <taxon>Lithospermum</taxon>
    </lineage>
</organism>
<dbReference type="Proteomes" id="UP001454036">
    <property type="component" value="Unassembled WGS sequence"/>
</dbReference>
<name>A0AAV3R2K1_LITER</name>
<evidence type="ECO:0000313" key="2">
    <source>
        <dbReference type="Proteomes" id="UP001454036"/>
    </source>
</evidence>
<accession>A0AAV3R2K1</accession>
<dbReference type="Gene3D" id="3.40.50.970">
    <property type="match status" value="1"/>
</dbReference>
<protein>
    <recommendedName>
        <fullName evidence="3">RNase H type-1 domain-containing protein</fullName>
    </recommendedName>
</protein>
<evidence type="ECO:0000313" key="1">
    <source>
        <dbReference type="EMBL" id="GAA0169280.1"/>
    </source>
</evidence>